<evidence type="ECO:0000256" key="4">
    <source>
        <dbReference type="ARBA" id="ARBA00022553"/>
    </source>
</evidence>
<keyword evidence="8 12" id="KW-1133">Transmembrane helix</keyword>
<dbReference type="SUPFAM" id="SSF55874">
    <property type="entry name" value="ATPase domain of HSP90 chaperone/DNA topoisomerase II/histidine kinase"/>
    <property type="match status" value="1"/>
</dbReference>
<evidence type="ECO:0000256" key="5">
    <source>
        <dbReference type="ARBA" id="ARBA00022679"/>
    </source>
</evidence>
<reference evidence="15 16" key="1">
    <citation type="submission" date="2016-10" db="EMBL/GenBank/DDBJ databases">
        <authorList>
            <person name="de Groot N.N."/>
        </authorList>
    </citation>
    <scope>NUCLEOTIDE SEQUENCE [LARGE SCALE GENOMIC DNA]</scope>
    <source>
        <strain evidence="15 16">DSM 44637</strain>
    </source>
</reference>
<dbReference type="SMART" id="SM00388">
    <property type="entry name" value="HisKA"/>
    <property type="match status" value="1"/>
</dbReference>
<dbReference type="SMART" id="SM00387">
    <property type="entry name" value="HATPase_c"/>
    <property type="match status" value="1"/>
</dbReference>
<dbReference type="Gene3D" id="1.10.287.130">
    <property type="match status" value="1"/>
</dbReference>
<feature type="domain" description="HAMP" evidence="14">
    <location>
        <begin position="179"/>
        <end position="232"/>
    </location>
</feature>
<dbReference type="EMBL" id="FOWC01000020">
    <property type="protein sequence ID" value="SFQ71527.1"/>
    <property type="molecule type" value="Genomic_DNA"/>
</dbReference>
<dbReference type="InterPro" id="IPR003660">
    <property type="entry name" value="HAMP_dom"/>
</dbReference>
<dbReference type="InterPro" id="IPR004358">
    <property type="entry name" value="Sig_transdc_His_kin-like_C"/>
</dbReference>
<evidence type="ECO:0000256" key="2">
    <source>
        <dbReference type="ARBA" id="ARBA00004236"/>
    </source>
</evidence>
<evidence type="ECO:0000256" key="1">
    <source>
        <dbReference type="ARBA" id="ARBA00000085"/>
    </source>
</evidence>
<dbReference type="SMART" id="SM00304">
    <property type="entry name" value="HAMP"/>
    <property type="match status" value="1"/>
</dbReference>
<feature type="domain" description="Histidine kinase" evidence="13">
    <location>
        <begin position="240"/>
        <end position="450"/>
    </location>
</feature>
<dbReference type="EC" id="2.7.13.3" evidence="3"/>
<evidence type="ECO:0000256" key="12">
    <source>
        <dbReference type="SAM" id="Phobius"/>
    </source>
</evidence>
<name>A0A1I6ASL4_9PSEU</name>
<dbReference type="CDD" id="cd00075">
    <property type="entry name" value="HATPase"/>
    <property type="match status" value="1"/>
</dbReference>
<dbReference type="SUPFAM" id="SSF158472">
    <property type="entry name" value="HAMP domain-like"/>
    <property type="match status" value="1"/>
</dbReference>
<feature type="transmembrane region" description="Helical" evidence="12">
    <location>
        <begin position="7"/>
        <end position="28"/>
    </location>
</feature>
<dbReference type="AlphaFoldDB" id="A0A1I6ASL4"/>
<dbReference type="Proteomes" id="UP000199137">
    <property type="component" value="Unassembled WGS sequence"/>
</dbReference>
<keyword evidence="4" id="KW-0597">Phosphoprotein</keyword>
<keyword evidence="6 12" id="KW-0812">Transmembrane</keyword>
<evidence type="ECO:0000256" key="9">
    <source>
        <dbReference type="ARBA" id="ARBA00023012"/>
    </source>
</evidence>
<comment type="catalytic activity">
    <reaction evidence="1">
        <text>ATP + protein L-histidine = ADP + protein N-phospho-L-histidine.</text>
        <dbReference type="EC" id="2.7.13.3"/>
    </reaction>
</comment>
<evidence type="ECO:0000256" key="7">
    <source>
        <dbReference type="ARBA" id="ARBA00022777"/>
    </source>
</evidence>
<dbReference type="CDD" id="cd06225">
    <property type="entry name" value="HAMP"/>
    <property type="match status" value="1"/>
</dbReference>
<dbReference type="Pfam" id="PF00672">
    <property type="entry name" value="HAMP"/>
    <property type="match status" value="1"/>
</dbReference>
<feature type="transmembrane region" description="Helical" evidence="12">
    <location>
        <begin position="158"/>
        <end position="177"/>
    </location>
</feature>
<dbReference type="STRING" id="112413.SAMN05421854_120136"/>
<protein>
    <recommendedName>
        <fullName evidence="3">histidine kinase</fullName>
        <ecNumber evidence="3">2.7.13.3</ecNumber>
    </recommendedName>
</protein>
<evidence type="ECO:0000256" key="6">
    <source>
        <dbReference type="ARBA" id="ARBA00022692"/>
    </source>
</evidence>
<feature type="region of interest" description="Disordered" evidence="11">
    <location>
        <begin position="40"/>
        <end position="73"/>
    </location>
</feature>
<dbReference type="Gene3D" id="6.10.340.10">
    <property type="match status" value="1"/>
</dbReference>
<dbReference type="InterPro" id="IPR036890">
    <property type="entry name" value="HATPase_C_sf"/>
</dbReference>
<dbReference type="SUPFAM" id="SSF47384">
    <property type="entry name" value="Homodimeric domain of signal transducing histidine kinase"/>
    <property type="match status" value="1"/>
</dbReference>
<evidence type="ECO:0000256" key="10">
    <source>
        <dbReference type="ARBA" id="ARBA00023136"/>
    </source>
</evidence>
<dbReference type="PROSITE" id="PS50885">
    <property type="entry name" value="HAMP"/>
    <property type="match status" value="1"/>
</dbReference>
<evidence type="ECO:0000313" key="15">
    <source>
        <dbReference type="EMBL" id="SFQ71527.1"/>
    </source>
</evidence>
<dbReference type="Pfam" id="PF00512">
    <property type="entry name" value="HisKA"/>
    <property type="match status" value="1"/>
</dbReference>
<organism evidence="15 16">
    <name type="scientific">Amycolatopsis rubida</name>
    <dbReference type="NCBI Taxonomy" id="112413"/>
    <lineage>
        <taxon>Bacteria</taxon>
        <taxon>Bacillati</taxon>
        <taxon>Actinomycetota</taxon>
        <taxon>Actinomycetes</taxon>
        <taxon>Pseudonocardiales</taxon>
        <taxon>Pseudonocardiaceae</taxon>
        <taxon>Amycolatopsis</taxon>
    </lineage>
</organism>
<dbReference type="PANTHER" id="PTHR45436">
    <property type="entry name" value="SENSOR HISTIDINE KINASE YKOH"/>
    <property type="match status" value="1"/>
</dbReference>
<proteinExistence type="predicted"/>
<dbReference type="GO" id="GO:0005886">
    <property type="term" value="C:plasma membrane"/>
    <property type="evidence" value="ECO:0007669"/>
    <property type="project" value="UniProtKB-SubCell"/>
</dbReference>
<dbReference type="PROSITE" id="PS50109">
    <property type="entry name" value="HIS_KIN"/>
    <property type="match status" value="1"/>
</dbReference>
<dbReference type="GO" id="GO:0000155">
    <property type="term" value="F:phosphorelay sensor kinase activity"/>
    <property type="evidence" value="ECO:0007669"/>
    <property type="project" value="InterPro"/>
</dbReference>
<dbReference type="InterPro" id="IPR003594">
    <property type="entry name" value="HATPase_dom"/>
</dbReference>
<dbReference type="InterPro" id="IPR036097">
    <property type="entry name" value="HisK_dim/P_sf"/>
</dbReference>
<dbReference type="InterPro" id="IPR050428">
    <property type="entry name" value="TCS_sensor_his_kinase"/>
</dbReference>
<evidence type="ECO:0000256" key="3">
    <source>
        <dbReference type="ARBA" id="ARBA00012438"/>
    </source>
</evidence>
<dbReference type="InterPro" id="IPR003661">
    <property type="entry name" value="HisK_dim/P_dom"/>
</dbReference>
<dbReference type="CDD" id="cd00082">
    <property type="entry name" value="HisKA"/>
    <property type="match status" value="1"/>
</dbReference>
<sequence>MLLRSRVALITAAIVAVAIAVVSTVTYLSTEHSLRTQLDETLLGGWPPPPPGPDDPEARRPGPADLCRHSTPGKPLQRFLEGVQLLKADGTVCSPPGVDSVVVDAADRGARTVALRDGQTRSGTPVRVLLGSLGDGNVLVISRSLAEVDSTLAGLRTILIAVSVLGALLAAAAGLLLTRRTLRPMARLTGAAEEIARTHDLDLPVTVSGRDEVGRLGRAFSAMTGALADSRRRQRALVTDAAHELRTPLTSLRTNIDLLARSERTGRALADGDRGRLLDRLQAQAGELGDLVAELVVLARDEHEFDHAEVAMGTVVRHAVRRASSRAREHTFDVTCAEWSVRGDEGALERMVLNLLDNAIKFSPAGSAVKVRSEPGLVSVADDGPGVAAADRDAAFDRFWRAPEARSLPGSGLGLAIVTDIAAAHGGYARFEDPPSGRGALAVVRLPPAAAEGSPLLPGSRG</sequence>
<evidence type="ECO:0000313" key="16">
    <source>
        <dbReference type="Proteomes" id="UP000199137"/>
    </source>
</evidence>
<dbReference type="InterPro" id="IPR005467">
    <property type="entry name" value="His_kinase_dom"/>
</dbReference>
<keyword evidence="7 15" id="KW-0418">Kinase</keyword>
<keyword evidence="5" id="KW-0808">Transferase</keyword>
<feature type="compositionally biased region" description="Basic and acidic residues" evidence="11">
    <location>
        <begin position="56"/>
        <end position="68"/>
    </location>
</feature>
<dbReference type="RefSeq" id="WP_167545641.1">
    <property type="nucleotide sequence ID" value="NZ_FOWC01000020.1"/>
</dbReference>
<gene>
    <name evidence="15" type="ORF">SAMN05421854_120136</name>
</gene>
<evidence type="ECO:0000256" key="8">
    <source>
        <dbReference type="ARBA" id="ARBA00022989"/>
    </source>
</evidence>
<evidence type="ECO:0000256" key="11">
    <source>
        <dbReference type="SAM" id="MobiDB-lite"/>
    </source>
</evidence>
<keyword evidence="10 12" id="KW-0472">Membrane</keyword>
<dbReference type="Pfam" id="PF02518">
    <property type="entry name" value="HATPase_c"/>
    <property type="match status" value="1"/>
</dbReference>
<evidence type="ECO:0000259" key="13">
    <source>
        <dbReference type="PROSITE" id="PS50109"/>
    </source>
</evidence>
<dbReference type="PANTHER" id="PTHR45436:SF5">
    <property type="entry name" value="SENSOR HISTIDINE KINASE TRCS"/>
    <property type="match status" value="1"/>
</dbReference>
<evidence type="ECO:0000259" key="14">
    <source>
        <dbReference type="PROSITE" id="PS50885"/>
    </source>
</evidence>
<dbReference type="Gene3D" id="3.30.565.10">
    <property type="entry name" value="Histidine kinase-like ATPase, C-terminal domain"/>
    <property type="match status" value="1"/>
</dbReference>
<keyword evidence="9" id="KW-0902">Two-component regulatory system</keyword>
<comment type="subcellular location">
    <subcellularLocation>
        <location evidence="2">Cell membrane</location>
    </subcellularLocation>
</comment>
<dbReference type="PRINTS" id="PR00344">
    <property type="entry name" value="BCTRLSENSOR"/>
</dbReference>
<accession>A0A1I6ASL4</accession>